<dbReference type="SMART" id="SM00327">
    <property type="entry name" value="VWA"/>
    <property type="match status" value="1"/>
</dbReference>
<dbReference type="SUPFAM" id="SSF53300">
    <property type="entry name" value="vWA-like"/>
    <property type="match status" value="1"/>
</dbReference>
<organism evidence="3 4">
    <name type="scientific">Paractinoplanes hotanensis</name>
    <dbReference type="NCBI Taxonomy" id="2906497"/>
    <lineage>
        <taxon>Bacteria</taxon>
        <taxon>Bacillati</taxon>
        <taxon>Actinomycetota</taxon>
        <taxon>Actinomycetes</taxon>
        <taxon>Micromonosporales</taxon>
        <taxon>Micromonosporaceae</taxon>
        <taxon>Paractinoplanes</taxon>
    </lineage>
</organism>
<dbReference type="PANTHER" id="PTHR39338">
    <property type="entry name" value="BLL5662 PROTEIN-RELATED"/>
    <property type="match status" value="1"/>
</dbReference>
<dbReference type="EMBL" id="JAMQOL010000046">
    <property type="protein sequence ID" value="MCM4082135.1"/>
    <property type="molecule type" value="Genomic_DNA"/>
</dbReference>
<sequence>MAGAELPSGAAPRNPGPGSPPPARPVLLRGTDRAALAVALVDRLRRAGLSTGLTETGDFVHAIEVSPPLSVTTLYWTARIALVRRRPDLAVFDEVFAAVFADAPPLPLTRQAGNTPARRDDVHVPVPADTQPPADGGGLPWATLPPAVAPADPTDATLHTPERRPSALAALAELPFEDLDAAQTELLGEALRATLTRWPTRRTRRHAADPAGRRIALRPTIARARRTAWEPVALVRERPVRRPRRAVLLCDVSESMRAQATAYLHLMRAFTLVADAEVFAFATTLTRLTPTLRHASAAEAIARAGALVTDRFGGTKIATNLAAVLDSHHGNTLRGALVIVASDGWDSDPPTRMEAAMSRLRRRAHRILWLNPRASAPGFAPTVAGMAAALPYCDRLLPAATFHDLTRAAHLLQHLNTPAPRR</sequence>
<keyword evidence="4" id="KW-1185">Reference proteome</keyword>
<dbReference type="PANTHER" id="PTHR39338:SF6">
    <property type="entry name" value="BLL5662 PROTEIN"/>
    <property type="match status" value="1"/>
</dbReference>
<dbReference type="Proteomes" id="UP001523216">
    <property type="component" value="Unassembled WGS sequence"/>
</dbReference>
<dbReference type="PIRSF" id="PIRSF010256">
    <property type="entry name" value="CoxE_vWa"/>
    <property type="match status" value="1"/>
</dbReference>
<name>A0ABT0Y7W4_9ACTN</name>
<proteinExistence type="predicted"/>
<dbReference type="InterPro" id="IPR011195">
    <property type="entry name" value="UCP010256"/>
</dbReference>
<comment type="caution">
    <text evidence="3">The sequence shown here is derived from an EMBL/GenBank/DDBJ whole genome shotgun (WGS) entry which is preliminary data.</text>
</comment>
<feature type="region of interest" description="Disordered" evidence="1">
    <location>
        <begin position="107"/>
        <end position="160"/>
    </location>
</feature>
<dbReference type="Pfam" id="PF05762">
    <property type="entry name" value="VWA_CoxE"/>
    <property type="match status" value="1"/>
</dbReference>
<accession>A0ABT0Y7W4</accession>
<evidence type="ECO:0000256" key="1">
    <source>
        <dbReference type="SAM" id="MobiDB-lite"/>
    </source>
</evidence>
<reference evidence="3 4" key="1">
    <citation type="submission" date="2022-06" db="EMBL/GenBank/DDBJ databases">
        <title>Actinoplanes abujensis sp. nov., isolated from Nigerian arid soil.</title>
        <authorList>
            <person name="Ding P."/>
        </authorList>
    </citation>
    <scope>NUCLEOTIDE SEQUENCE [LARGE SCALE GENOMIC DNA]</scope>
    <source>
        <strain evidence="4">TRM88002</strain>
    </source>
</reference>
<dbReference type="RefSeq" id="WP_251801849.1">
    <property type="nucleotide sequence ID" value="NZ_JAMQOL010000046.1"/>
</dbReference>
<feature type="domain" description="VWFA" evidence="2">
    <location>
        <begin position="243"/>
        <end position="406"/>
    </location>
</feature>
<feature type="compositionally biased region" description="Pro residues" evidence="1">
    <location>
        <begin position="14"/>
        <end position="24"/>
    </location>
</feature>
<feature type="compositionally biased region" description="Low complexity" evidence="1">
    <location>
        <begin position="142"/>
        <end position="158"/>
    </location>
</feature>
<dbReference type="InterPro" id="IPR008912">
    <property type="entry name" value="Uncharacterised_CoxE"/>
</dbReference>
<dbReference type="InterPro" id="IPR002035">
    <property type="entry name" value="VWF_A"/>
</dbReference>
<evidence type="ECO:0000313" key="4">
    <source>
        <dbReference type="Proteomes" id="UP001523216"/>
    </source>
</evidence>
<protein>
    <submittedName>
        <fullName evidence="3">VWA domain-containing protein</fullName>
    </submittedName>
</protein>
<evidence type="ECO:0000313" key="3">
    <source>
        <dbReference type="EMBL" id="MCM4082135.1"/>
    </source>
</evidence>
<gene>
    <name evidence="3" type="ORF">LXN57_31670</name>
</gene>
<feature type="region of interest" description="Disordered" evidence="1">
    <location>
        <begin position="1"/>
        <end position="24"/>
    </location>
</feature>
<dbReference type="Gene3D" id="3.40.50.410">
    <property type="entry name" value="von Willebrand factor, type A domain"/>
    <property type="match status" value="1"/>
</dbReference>
<evidence type="ECO:0000259" key="2">
    <source>
        <dbReference type="SMART" id="SM00327"/>
    </source>
</evidence>
<dbReference type="InterPro" id="IPR036465">
    <property type="entry name" value="vWFA_dom_sf"/>
</dbReference>